<evidence type="ECO:0000313" key="3">
    <source>
        <dbReference type="EMBL" id="MFD1483933.1"/>
    </source>
</evidence>
<feature type="domain" description="WxL" evidence="2">
    <location>
        <begin position="61"/>
        <end position="289"/>
    </location>
</feature>
<evidence type="ECO:0000259" key="2">
    <source>
        <dbReference type="Pfam" id="PF13731"/>
    </source>
</evidence>
<dbReference type="Pfam" id="PF13731">
    <property type="entry name" value="WxL"/>
    <property type="match status" value="1"/>
</dbReference>
<feature type="chain" id="PRO_5047305361" evidence="1">
    <location>
        <begin position="31"/>
        <end position="292"/>
    </location>
</feature>
<feature type="signal peptide" evidence="1">
    <location>
        <begin position="1"/>
        <end position="30"/>
    </location>
</feature>
<comment type="caution">
    <text evidence="3">The sequence shown here is derived from an EMBL/GenBank/DDBJ whole genome shotgun (WGS) entry which is preliminary data.</text>
</comment>
<proteinExistence type="predicted"/>
<protein>
    <submittedName>
        <fullName evidence="3">WxL domain-containing protein</fullName>
    </submittedName>
</protein>
<accession>A0ABW4E3Q7</accession>
<dbReference type="Proteomes" id="UP001597252">
    <property type="component" value="Unassembled WGS sequence"/>
</dbReference>
<name>A0ABW4E3Q7_9LACO</name>
<sequence length="292" mass="30281">MKLTKMTAVLLASATVLGGLLTVAPSATHAATQNNNAAANNGVALPQTDTTKAGISFGQPNPNGNSGYLRLQKVPQILDFGNHERFDSSFPAFTADGINVDNASNNRYASYKSTDTNMTAILNTSDAALNKVNGKAWATVVDKQDTRTNADTTNTAVPGQWTLSVKADGPLSKVDNQGNAMGSTTDALLNFKNTAYGETGDVYTLTGEAQDQGYAPTAALTPVSTIADNISLNVAANATSADVATAADGEGAGANVFGWSKKDITLTLPSTFTAENAIYETSLTWTLKSGID</sequence>
<keyword evidence="4" id="KW-1185">Reference proteome</keyword>
<dbReference type="InterPro" id="IPR027994">
    <property type="entry name" value="WxL_dom"/>
</dbReference>
<evidence type="ECO:0000256" key="1">
    <source>
        <dbReference type="SAM" id="SignalP"/>
    </source>
</evidence>
<reference evidence="4" key="1">
    <citation type="journal article" date="2019" name="Int. J. Syst. Evol. Microbiol.">
        <title>The Global Catalogue of Microorganisms (GCM) 10K type strain sequencing project: providing services to taxonomists for standard genome sequencing and annotation.</title>
        <authorList>
            <consortium name="The Broad Institute Genomics Platform"/>
            <consortium name="The Broad Institute Genome Sequencing Center for Infectious Disease"/>
            <person name="Wu L."/>
            <person name="Ma J."/>
        </authorList>
    </citation>
    <scope>NUCLEOTIDE SEQUENCE [LARGE SCALE GENOMIC DNA]</scope>
    <source>
        <strain evidence="4">CCM 8903</strain>
    </source>
</reference>
<dbReference type="RefSeq" id="WP_125749043.1">
    <property type="nucleotide sequence ID" value="NZ_JBHTON010000003.1"/>
</dbReference>
<gene>
    <name evidence="3" type="ORF">ACFQ5J_01545</name>
</gene>
<dbReference type="EMBL" id="JBHTON010000003">
    <property type="protein sequence ID" value="MFD1483933.1"/>
    <property type="molecule type" value="Genomic_DNA"/>
</dbReference>
<keyword evidence="1" id="KW-0732">Signal</keyword>
<organism evidence="3 4">
    <name type="scientific">Lacticaseibacillus baoqingensis</name>
    <dbReference type="NCBI Taxonomy" id="2486013"/>
    <lineage>
        <taxon>Bacteria</taxon>
        <taxon>Bacillati</taxon>
        <taxon>Bacillota</taxon>
        <taxon>Bacilli</taxon>
        <taxon>Lactobacillales</taxon>
        <taxon>Lactobacillaceae</taxon>
        <taxon>Lacticaseibacillus</taxon>
    </lineage>
</organism>
<evidence type="ECO:0000313" key="4">
    <source>
        <dbReference type="Proteomes" id="UP001597252"/>
    </source>
</evidence>